<feature type="domain" description="RNA 2-O ribose methyltransferase substrate binding" evidence="4">
    <location>
        <begin position="4"/>
        <end position="86"/>
    </location>
</feature>
<keyword evidence="3 5" id="KW-0808">Transferase</keyword>
<dbReference type="PANTHER" id="PTHR46429">
    <property type="entry name" value="23S RRNA (GUANOSINE-2'-O-)-METHYLTRANSFERASE RLMB"/>
    <property type="match status" value="1"/>
</dbReference>
<dbReference type="GO" id="GO:0008173">
    <property type="term" value="F:RNA methyltransferase activity"/>
    <property type="evidence" value="ECO:0007669"/>
    <property type="project" value="InterPro"/>
</dbReference>
<dbReference type="SUPFAM" id="SSF55315">
    <property type="entry name" value="L30e-like"/>
    <property type="match status" value="1"/>
</dbReference>
<keyword evidence="2 5" id="KW-0489">Methyltransferase</keyword>
<dbReference type="SMART" id="SM00967">
    <property type="entry name" value="SpoU_sub_bind"/>
    <property type="match status" value="1"/>
</dbReference>
<dbReference type="InterPro" id="IPR029064">
    <property type="entry name" value="Ribosomal_eL30-like_sf"/>
</dbReference>
<dbReference type="NCBIfam" id="TIGR00186">
    <property type="entry name" value="rRNA_methyl_3"/>
    <property type="match status" value="1"/>
</dbReference>
<dbReference type="CDD" id="cd18103">
    <property type="entry name" value="SpoU-like_RlmB"/>
    <property type="match status" value="1"/>
</dbReference>
<reference evidence="5" key="1">
    <citation type="journal article" date="2020" name="mSystems">
        <title>Genome- and Community-Level Interaction Insights into Carbon Utilization and Element Cycling Functions of Hydrothermarchaeota in Hydrothermal Sediment.</title>
        <authorList>
            <person name="Zhou Z."/>
            <person name="Liu Y."/>
            <person name="Xu W."/>
            <person name="Pan J."/>
            <person name="Luo Z.H."/>
            <person name="Li M."/>
        </authorList>
    </citation>
    <scope>NUCLEOTIDE SEQUENCE [LARGE SCALE GENOMIC DNA]</scope>
    <source>
        <strain evidence="5">SpSt-289</strain>
    </source>
</reference>
<evidence type="ECO:0000256" key="1">
    <source>
        <dbReference type="ARBA" id="ARBA00007228"/>
    </source>
</evidence>
<dbReference type="AlphaFoldDB" id="A0A7C1JSM9"/>
<dbReference type="Gene3D" id="3.40.1280.10">
    <property type="match status" value="1"/>
</dbReference>
<dbReference type="InterPro" id="IPR004441">
    <property type="entry name" value="rRNA_MeTrfase_TrmH"/>
</dbReference>
<dbReference type="InterPro" id="IPR013123">
    <property type="entry name" value="SpoU_subst-bd"/>
</dbReference>
<evidence type="ECO:0000313" key="5">
    <source>
        <dbReference type="EMBL" id="HDX33545.1"/>
    </source>
</evidence>
<comment type="caution">
    <text evidence="5">The sequence shown here is derived from an EMBL/GenBank/DDBJ whole genome shotgun (WGS) entry which is preliminary data.</text>
</comment>
<name>A0A7C1JSM9_9CHLR</name>
<dbReference type="Gene3D" id="3.30.1330.30">
    <property type="match status" value="1"/>
</dbReference>
<gene>
    <name evidence="5" type="primary">rlmB</name>
    <name evidence="5" type="ORF">ENQ20_18975</name>
</gene>
<dbReference type="InterPro" id="IPR029026">
    <property type="entry name" value="tRNA_m1G_MTases_N"/>
</dbReference>
<evidence type="ECO:0000256" key="2">
    <source>
        <dbReference type="ARBA" id="ARBA00022603"/>
    </source>
</evidence>
<dbReference type="GO" id="GO:0006396">
    <property type="term" value="P:RNA processing"/>
    <property type="evidence" value="ECO:0007669"/>
    <property type="project" value="InterPro"/>
</dbReference>
<dbReference type="InterPro" id="IPR001537">
    <property type="entry name" value="SpoU_MeTrfase"/>
</dbReference>
<dbReference type="EMBL" id="DSMG01000194">
    <property type="protein sequence ID" value="HDX33545.1"/>
    <property type="molecule type" value="Genomic_DNA"/>
</dbReference>
<evidence type="ECO:0000259" key="4">
    <source>
        <dbReference type="SMART" id="SM00967"/>
    </source>
</evidence>
<accession>A0A7C1JSM9</accession>
<dbReference type="SUPFAM" id="SSF75217">
    <property type="entry name" value="alpha/beta knot"/>
    <property type="match status" value="1"/>
</dbReference>
<dbReference type="Pfam" id="PF08032">
    <property type="entry name" value="SpoU_sub_bind"/>
    <property type="match status" value="1"/>
</dbReference>
<dbReference type="GO" id="GO:0003723">
    <property type="term" value="F:RNA binding"/>
    <property type="evidence" value="ECO:0007669"/>
    <property type="project" value="InterPro"/>
</dbReference>
<dbReference type="PANTHER" id="PTHR46429:SF1">
    <property type="entry name" value="23S RRNA (GUANOSINE-2'-O-)-METHYLTRANSFERASE RLMB"/>
    <property type="match status" value="1"/>
</dbReference>
<evidence type="ECO:0000256" key="3">
    <source>
        <dbReference type="ARBA" id="ARBA00022679"/>
    </source>
</evidence>
<dbReference type="GO" id="GO:0032259">
    <property type="term" value="P:methylation"/>
    <property type="evidence" value="ECO:0007669"/>
    <property type="project" value="UniProtKB-KW"/>
</dbReference>
<dbReference type="FunFam" id="3.40.1280.10:FF:000008">
    <property type="entry name" value="Group 3 RNA methyltransferase TrmH"/>
    <property type="match status" value="1"/>
</dbReference>
<dbReference type="GO" id="GO:0005829">
    <property type="term" value="C:cytosol"/>
    <property type="evidence" value="ECO:0007669"/>
    <property type="project" value="TreeGrafter"/>
</dbReference>
<proteinExistence type="inferred from homology"/>
<protein>
    <submittedName>
        <fullName evidence="5">23S rRNA (Guanosine(2251)-2'-O)-methyltransferase RlmB</fullName>
    </submittedName>
</protein>
<dbReference type="InterPro" id="IPR029028">
    <property type="entry name" value="Alpha/beta_knot_MTases"/>
</dbReference>
<sequence length="255" mass="27678">MSELLYGRHAVLECLRANRRHIYRLWVESKQPETAPKEGPVAQILTEAERLKVPVRIISGGLFDRLRSERVNAQGVALEVGEYPYVDVEACLRAAKEAGEPSLLLILDHLQDPQNLGTLIRTAEAVGVHGVIIPERRAARITPAVSNASAGAVEHLAVAQVVNINRVIEDLKKRNVWIVGLDSDPSTPPLAQVQLDGALAIVVGNEGEGLSRLTREKCDFLVRLPMRGRVESLNAAVAGSIVLYAVRQARAGSSS</sequence>
<organism evidence="5">
    <name type="scientific">Caldilinea aerophila</name>
    <dbReference type="NCBI Taxonomy" id="133453"/>
    <lineage>
        <taxon>Bacteria</taxon>
        <taxon>Bacillati</taxon>
        <taxon>Chloroflexota</taxon>
        <taxon>Caldilineae</taxon>
        <taxon>Caldilineales</taxon>
        <taxon>Caldilineaceae</taxon>
        <taxon>Caldilinea</taxon>
    </lineage>
</organism>
<comment type="similarity">
    <text evidence="1">Belongs to the class IV-like SAM-binding methyltransferase superfamily. RNA methyltransferase TrmH family.</text>
</comment>
<dbReference type="Pfam" id="PF00588">
    <property type="entry name" value="SpoU_methylase"/>
    <property type="match status" value="1"/>
</dbReference>